<dbReference type="WBParaSite" id="SCUD_0001693401-mRNA-1">
    <property type="protein sequence ID" value="SCUD_0001693401-mRNA-1"/>
    <property type="gene ID" value="SCUD_0001693401"/>
</dbReference>
<evidence type="ECO:0000313" key="2">
    <source>
        <dbReference type="Proteomes" id="UP000279833"/>
    </source>
</evidence>
<sequence>MSQKPLKRVHHQAFFLLPYRSVISFYQYLRDNINLSINIVKKSLRHTSYNCHDLHGFIFLILHNYPKEKLAVHNLFKETKSIHTYVKF</sequence>
<organism evidence="3">
    <name type="scientific">Schistosoma curassoni</name>
    <dbReference type="NCBI Taxonomy" id="6186"/>
    <lineage>
        <taxon>Eukaryota</taxon>
        <taxon>Metazoa</taxon>
        <taxon>Spiralia</taxon>
        <taxon>Lophotrochozoa</taxon>
        <taxon>Platyhelminthes</taxon>
        <taxon>Trematoda</taxon>
        <taxon>Digenea</taxon>
        <taxon>Strigeidida</taxon>
        <taxon>Schistosomatoidea</taxon>
        <taxon>Schistosomatidae</taxon>
        <taxon>Schistosoma</taxon>
    </lineage>
</organism>
<dbReference type="Proteomes" id="UP000279833">
    <property type="component" value="Unassembled WGS sequence"/>
</dbReference>
<gene>
    <name evidence="1" type="ORF">SCUD_LOCUS16931</name>
</gene>
<name>A0A183KPF0_9TREM</name>
<keyword evidence="2" id="KW-1185">Reference proteome</keyword>
<evidence type="ECO:0000313" key="1">
    <source>
        <dbReference type="EMBL" id="VDP62476.1"/>
    </source>
</evidence>
<reference evidence="1 2" key="2">
    <citation type="submission" date="2018-11" db="EMBL/GenBank/DDBJ databases">
        <authorList>
            <consortium name="Pathogen Informatics"/>
        </authorList>
    </citation>
    <scope>NUCLEOTIDE SEQUENCE [LARGE SCALE GENOMIC DNA]</scope>
    <source>
        <strain evidence="1">Dakar</strain>
        <strain evidence="2">Dakar, Senegal</strain>
    </source>
</reference>
<dbReference type="AlphaFoldDB" id="A0A183KPF0"/>
<protein>
    <submittedName>
        <fullName evidence="3">Transposase</fullName>
    </submittedName>
</protein>
<proteinExistence type="predicted"/>
<reference evidence="3" key="1">
    <citation type="submission" date="2016-06" db="UniProtKB">
        <authorList>
            <consortium name="WormBaseParasite"/>
        </authorList>
    </citation>
    <scope>IDENTIFICATION</scope>
</reference>
<accession>A0A183KPF0</accession>
<evidence type="ECO:0000313" key="3">
    <source>
        <dbReference type="WBParaSite" id="SCUD_0001693401-mRNA-1"/>
    </source>
</evidence>
<dbReference type="EMBL" id="UZAK01039216">
    <property type="protein sequence ID" value="VDP62476.1"/>
    <property type="molecule type" value="Genomic_DNA"/>
</dbReference>